<dbReference type="EMBL" id="BEGY01000100">
    <property type="protein sequence ID" value="GAX83523.1"/>
    <property type="molecule type" value="Genomic_DNA"/>
</dbReference>
<feature type="compositionally biased region" description="Low complexity" evidence="1">
    <location>
        <begin position="801"/>
        <end position="812"/>
    </location>
</feature>
<feature type="region of interest" description="Disordered" evidence="1">
    <location>
        <begin position="1176"/>
        <end position="1195"/>
    </location>
</feature>
<name>A0A250XKH3_9CHLO</name>
<feature type="compositionally biased region" description="Polar residues" evidence="1">
    <location>
        <begin position="1802"/>
        <end position="1829"/>
    </location>
</feature>
<dbReference type="SUPFAM" id="SSF50978">
    <property type="entry name" value="WD40 repeat-like"/>
    <property type="match status" value="1"/>
</dbReference>
<dbReference type="PANTHER" id="PTHR34418">
    <property type="entry name" value="NUCLEAR PORE COMPLEX PROTEIN NUP214 ISOFORM X1"/>
    <property type="match status" value="1"/>
</dbReference>
<feature type="compositionally biased region" description="Low complexity" evidence="1">
    <location>
        <begin position="1417"/>
        <end position="1437"/>
    </location>
</feature>
<evidence type="ECO:0000256" key="1">
    <source>
        <dbReference type="SAM" id="MobiDB-lite"/>
    </source>
</evidence>
<comment type="caution">
    <text evidence="2">The sequence shown here is derived from an EMBL/GenBank/DDBJ whole genome shotgun (WGS) entry which is preliminary data.</text>
</comment>
<dbReference type="GO" id="GO:0017056">
    <property type="term" value="F:structural constituent of nuclear pore"/>
    <property type="evidence" value="ECO:0007669"/>
    <property type="project" value="InterPro"/>
</dbReference>
<feature type="region of interest" description="Disordered" evidence="1">
    <location>
        <begin position="1698"/>
        <end position="1723"/>
    </location>
</feature>
<feature type="region of interest" description="Disordered" evidence="1">
    <location>
        <begin position="789"/>
        <end position="850"/>
    </location>
</feature>
<evidence type="ECO:0000313" key="3">
    <source>
        <dbReference type="Proteomes" id="UP000232323"/>
    </source>
</evidence>
<accession>A0A250XKH3</accession>
<feature type="region of interest" description="Disordered" evidence="1">
    <location>
        <begin position="1530"/>
        <end position="1561"/>
    </location>
</feature>
<feature type="region of interest" description="Disordered" evidence="1">
    <location>
        <begin position="516"/>
        <end position="575"/>
    </location>
</feature>
<proteinExistence type="predicted"/>
<dbReference type="PANTHER" id="PTHR34418:SF3">
    <property type="entry name" value="NUCLEAR PORE COMPLEX PROTEIN NUP214"/>
    <property type="match status" value="1"/>
</dbReference>
<evidence type="ECO:0000313" key="2">
    <source>
        <dbReference type="EMBL" id="GAX83523.1"/>
    </source>
</evidence>
<feature type="region of interest" description="Disordered" evidence="1">
    <location>
        <begin position="634"/>
        <end position="666"/>
    </location>
</feature>
<feature type="compositionally biased region" description="Polar residues" evidence="1">
    <location>
        <begin position="819"/>
        <end position="828"/>
    </location>
</feature>
<feature type="region of interest" description="Disordered" evidence="1">
    <location>
        <begin position="1141"/>
        <end position="1167"/>
    </location>
</feature>
<dbReference type="Proteomes" id="UP000232323">
    <property type="component" value="Unassembled WGS sequence"/>
</dbReference>
<feature type="compositionally biased region" description="Polar residues" evidence="1">
    <location>
        <begin position="1700"/>
        <end position="1717"/>
    </location>
</feature>
<feature type="region of interest" description="Disordered" evidence="1">
    <location>
        <begin position="1394"/>
        <end position="1452"/>
    </location>
</feature>
<dbReference type="InterPro" id="IPR036322">
    <property type="entry name" value="WD40_repeat_dom_sf"/>
</dbReference>
<feature type="compositionally biased region" description="Low complexity" evidence="1">
    <location>
        <begin position="1544"/>
        <end position="1561"/>
    </location>
</feature>
<gene>
    <name evidence="2" type="ORF">CEUSTIGMA_g10948.t1</name>
</gene>
<feature type="compositionally biased region" description="Low complexity" evidence="1">
    <location>
        <begin position="1148"/>
        <end position="1164"/>
    </location>
</feature>
<dbReference type="InterPro" id="IPR044694">
    <property type="entry name" value="NUP214"/>
</dbReference>
<feature type="compositionally biased region" description="Polar residues" evidence="1">
    <location>
        <begin position="654"/>
        <end position="666"/>
    </location>
</feature>
<feature type="compositionally biased region" description="Low complexity" evidence="1">
    <location>
        <begin position="1397"/>
        <end position="1406"/>
    </location>
</feature>
<dbReference type="GO" id="GO:0006405">
    <property type="term" value="P:RNA export from nucleus"/>
    <property type="evidence" value="ECO:0007669"/>
    <property type="project" value="InterPro"/>
</dbReference>
<sequence>MLSPEPADTVEDVGFYFKFLGGVQFVGHETLAITGHARVVQVASRYGLLFFVNGSDVYTAKTSNLLPMASKSAGTDSFEPLEPRRSCLSRMTDCMNPDSIHVSYDQLLVAVVCTHQIHIYSIPQLAKGQEPSSAFDVSPIRSLDVNNNTICSFSWCQHAEHSSSFLALCTDGRLYAGDLLAPDLRGVATDIKAAAWSASSSHFVYVTSSANLVFSQIEDMPLKLLSVQLSHPEIPAAELVVDTVSWVATNQIVLSAVRFYEESCEEAPDAFPILLAWPSSTSGSLPSQQEMKLATFTPYMVEDGCTPALEGPYLHTATVLPWSACLLSHRKSMDDHVQLIQLAKTDSGGAGGEGVVESPLEVMVTSDKTRIALPSGVDGADNFVVGLAVDYSYDTGPLPHPENPEAPDLVPTPLLIVCTSDGVFRFYCFGHIHRQDNLTTPPLPVPPHLPSKYLLKSTTAQQTVTASSSATALDLGPSQTASSGSSILNSFHAAIEAAAAKASLPDDDEVELESESCELEQSNEVKQHQGVTAAQEAGGSAATTTNAPRGESEDISSKAKTSHTGGVPDKIVSSEPAPTTIMFGAMPAFTGFGANISSDTTTRSHLFSSSSSGTGTATSGSGLFSGTTSIFGSGNTGSSVSSTSSGMIGASMSQHTSTGAEAGSTLSAEWPSAPAGLFGGSTASMFGSGTSGNLNTSVAAPQSMTYGNTPGFTTFGAAPAFQLPNSNAAVSALTTGGASSLSTEAVKASGFGLFAPPAAAMRPREETDVFKPADRFSGAKPGFLFTTTEDGVGYHKDPKQSASRAPALTASAAEEEDLPSSTKGTSDTDLAVQQGPAKASPAQPAPRPEIPEVPVPVPKLSDGLPEVANMEASFLKTLYEARKVTVAMQAELKFLLKPIPSELDADAKAALAAAMPAASRAAYGGVAASVMALREASRKIRAAHEKCRKEVQQLGEEGIPQIERQLVGLQLFQQEALGGSLAAKHARLPLEPDLAKRRTDILAQLLSIQECLVAIEEQTDIWEDHHQKQQQLKGLGGGGGGSVTGSKALRSSRTNPMTVLHDTINLQADTIKNLMAKIVDISDEMENLGIRKPGPESESSKVMERWGSGQDTGGYGAGAEYGALVEGDEVGYGVRPVSLHQRTPTPVSSGQGYYSYSSATTGQGPVRAPRISHLTSAPAQQHGSTYSTPLGRSQPAHLLSGDQVEWLTPVSSKTPPYSVHVKTPGENPNGGVRSVSKPSGQEVAALVNPIWAAISSKLKEVTCPGGKVRTTVVRRVHKRTVATPSVVQGLIHTSTTTDATTLMSPQEEEAFSAALSTPLLFTSNNVTGKTLPESQAAATKQPSAAAAAAAASRAEALSASAALSKEQKTKSETMGGMLGKATVASLPQEHAQTKTAVVVKQSSKSQPPVPSMAQMQAAKDLAAKGPAAAGSAKAASSQPPVPSMAQMQAAKDLAAKGPAAAGGAKAASSQPPVPSMAQVQAAKDLAANGAAAAAGVAKAASSQPPVPSMAQMQAAKDLAAKATAAAAAAPKSSLANSQPTFQLSQQSGASTPAAAPGTASTAASSQSGGLFSFSSSSAFFSSTPSSTQGFNTSVAASHSEATSTVAASNSEATSTAQAVASIATSFAAGSRSPDTSTQEASIPATTFPAFSLSSLSSASTTAPTPSPSAFSFGGLASSLGVTSTSAATGNLASAPATGFGSPTQSLAASSPASNPFSTTNAPFSATNPAASPFSATSTGTGGFFGGQAAPGGLFASSTTSGTAGVFGSQPAVSSPFGSSPGGLFGSQSGASPVGSTSGGLFGSQTGLSPFGSTSPFGGNTSQATASGSNSPFAPAGALSPLGTTPTTAAAAAPAFGSSLGGSNVFGGGSVFGAPTSFGSTAPVAPAFGQASTFGSGFGQPAGVPSAFGQPFGVGAGFGQSAAGIFSQAPTPPVAPSSGGFSQFGQAGNAFASFGQGGNAFSSFGQAASSGGAFVGAGGAAQSSPSSFGALGAMSGGAAPKPSPASGSMWAPRK</sequence>
<feature type="region of interest" description="Disordered" evidence="1">
    <location>
        <begin position="1990"/>
        <end position="2013"/>
    </location>
</feature>
<feature type="region of interest" description="Disordered" evidence="1">
    <location>
        <begin position="1216"/>
        <end position="1237"/>
    </location>
</feature>
<protein>
    <submittedName>
        <fullName evidence="2">Uncharacterized protein</fullName>
    </submittedName>
</protein>
<reference evidence="2 3" key="1">
    <citation type="submission" date="2017-08" db="EMBL/GenBank/DDBJ databases">
        <title>Acidophilic green algal genome provides insights into adaptation to an acidic environment.</title>
        <authorList>
            <person name="Hirooka S."/>
            <person name="Hirose Y."/>
            <person name="Kanesaki Y."/>
            <person name="Higuchi S."/>
            <person name="Fujiwara T."/>
            <person name="Onuma R."/>
            <person name="Era A."/>
            <person name="Ohbayashi R."/>
            <person name="Uzuka A."/>
            <person name="Nozaki H."/>
            <person name="Yoshikawa H."/>
            <person name="Miyagishima S.Y."/>
        </authorList>
    </citation>
    <scope>NUCLEOTIDE SEQUENCE [LARGE SCALE GENOMIC DNA]</scope>
    <source>
        <strain evidence="2 3">NIES-2499</strain>
    </source>
</reference>
<feature type="compositionally biased region" description="Polar residues" evidence="1">
    <location>
        <begin position="1176"/>
        <end position="1191"/>
    </location>
</feature>
<organism evidence="2 3">
    <name type="scientific">Chlamydomonas eustigma</name>
    <dbReference type="NCBI Taxonomy" id="1157962"/>
    <lineage>
        <taxon>Eukaryota</taxon>
        <taxon>Viridiplantae</taxon>
        <taxon>Chlorophyta</taxon>
        <taxon>core chlorophytes</taxon>
        <taxon>Chlorophyceae</taxon>
        <taxon>CS clade</taxon>
        <taxon>Chlamydomonadales</taxon>
        <taxon>Chlamydomonadaceae</taxon>
        <taxon>Chlamydomonas</taxon>
    </lineage>
</organism>
<feature type="compositionally biased region" description="Low complexity" evidence="1">
    <location>
        <begin position="634"/>
        <end position="653"/>
    </location>
</feature>
<dbReference type="STRING" id="1157962.A0A250XKH3"/>
<feature type="region of interest" description="Disordered" evidence="1">
    <location>
        <begin position="1776"/>
        <end position="1829"/>
    </location>
</feature>
<dbReference type="OrthoDB" id="248320at2759"/>
<keyword evidence="3" id="KW-1185">Reference proteome</keyword>